<dbReference type="EMBL" id="VNFH01000004">
    <property type="protein sequence ID" value="TVU71269.1"/>
    <property type="molecule type" value="Genomic_DNA"/>
</dbReference>
<name>A0A558HQ65_9GAMM</name>
<dbReference type="Proteomes" id="UP000319941">
    <property type="component" value="Unassembled WGS sequence"/>
</dbReference>
<comment type="caution">
    <text evidence="1">The sequence shown here is derived from an EMBL/GenBank/DDBJ whole genome shotgun (WGS) entry which is preliminary data.</text>
</comment>
<keyword evidence="2" id="KW-1185">Reference proteome</keyword>
<proteinExistence type="predicted"/>
<reference evidence="1 2" key="1">
    <citation type="submission" date="2019-07" db="EMBL/GenBank/DDBJ databases">
        <title>Diversity of Bacteria from Kongsfjorden, Arctic.</title>
        <authorList>
            <person name="Yu Y."/>
        </authorList>
    </citation>
    <scope>NUCLEOTIDE SEQUENCE [LARGE SCALE GENOMIC DNA]</scope>
    <source>
        <strain evidence="1 2">SM1923</strain>
    </source>
</reference>
<organism evidence="1 2">
    <name type="scientific">Cobetia crustatorum</name>
    <dbReference type="NCBI Taxonomy" id="553385"/>
    <lineage>
        <taxon>Bacteria</taxon>
        <taxon>Pseudomonadati</taxon>
        <taxon>Pseudomonadota</taxon>
        <taxon>Gammaproteobacteria</taxon>
        <taxon>Oceanospirillales</taxon>
        <taxon>Halomonadaceae</taxon>
        <taxon>Cobetia</taxon>
    </lineage>
</organism>
<protein>
    <submittedName>
        <fullName evidence="1">Uncharacterized protein</fullName>
    </submittedName>
</protein>
<accession>A0A558HQ65</accession>
<gene>
    <name evidence="1" type="ORF">FQP86_07010</name>
</gene>
<dbReference type="RefSeq" id="WP_186436321.1">
    <property type="nucleotide sequence ID" value="NZ_VNFH01000004.1"/>
</dbReference>
<dbReference type="AlphaFoldDB" id="A0A558HQ65"/>
<sequence length="299" mass="34406">MNKVNVLRNAALKLEGIDVKLSLSLMEMALIERPNGPYIKSKINFYRKQLAQEESSYSQLHELIASGRLAVVPIGFRCFTKISLREDFGIDQPSLPFDSGFFSPQSVINILQEGRVNLRYDGETINHAVCIKTEGTGQEGNFISFEESSYDFINEKVKNHEALKNNKYLDTSRGYYTLDKDHGYVLAHYNWHSLASHERSKGIVDPEVNLKNINDILNKRLNRMNDLCHQAEQVLFVYCNTQDFSYLEIGDDRFNLEDMERLSIFLREKYGDKCVVQSINSPHQLKDILMQFVACNDIS</sequence>
<evidence type="ECO:0000313" key="1">
    <source>
        <dbReference type="EMBL" id="TVU71269.1"/>
    </source>
</evidence>
<evidence type="ECO:0000313" key="2">
    <source>
        <dbReference type="Proteomes" id="UP000319941"/>
    </source>
</evidence>